<evidence type="ECO:0000313" key="3">
    <source>
        <dbReference type="Proteomes" id="UP001295462"/>
    </source>
</evidence>
<comment type="caution">
    <text evidence="2">The sequence shown here is derived from an EMBL/GenBank/DDBJ whole genome shotgun (WGS) entry which is preliminary data.</text>
</comment>
<keyword evidence="1" id="KW-0472">Membrane</keyword>
<keyword evidence="1" id="KW-0812">Transmembrane</keyword>
<dbReference type="AlphaFoldDB" id="A0AAU9QTK4"/>
<dbReference type="Proteomes" id="UP001295462">
    <property type="component" value="Unassembled WGS sequence"/>
</dbReference>
<proteinExistence type="predicted"/>
<feature type="transmembrane region" description="Helical" evidence="1">
    <location>
        <begin position="127"/>
        <end position="149"/>
    </location>
</feature>
<dbReference type="EMBL" id="CAKMUD010000105">
    <property type="protein sequence ID" value="CAH1601733.1"/>
    <property type="molecule type" value="Genomic_DNA"/>
</dbReference>
<sequence>MNLIWILAHWLNIKNSCQSMVILSFQKVSYPLKKPFRNSGEMRWLKPTSKSLVLMPVIAVKLNLSTPTKRPVAMCEITLQETWIMLIASIVYVQKKCSTTTKSTNHSQTAKAVINRGENILPTVKQLIVTFIALMIIMSILVGVGVSIWGDSFNIKKFGPVSFITGLAVFYLVDRHFGNKGKLGKKN</sequence>
<accession>A0AAU9QTK4</accession>
<reference evidence="2" key="1">
    <citation type="submission" date="2022-01" db="EMBL/GenBank/DDBJ databases">
        <authorList>
            <person name="Lagorce A."/>
        </authorList>
    </citation>
    <scope>NUCLEOTIDE SEQUENCE</scope>
    <source>
        <strain evidence="2">Th15_F1_A12</strain>
    </source>
</reference>
<feature type="transmembrane region" description="Helical" evidence="1">
    <location>
        <begin position="155"/>
        <end position="173"/>
    </location>
</feature>
<gene>
    <name evidence="2" type="ORF">THF1A12_50190</name>
</gene>
<evidence type="ECO:0000256" key="1">
    <source>
        <dbReference type="SAM" id="Phobius"/>
    </source>
</evidence>
<name>A0AAU9QTK4_9VIBR</name>
<protein>
    <submittedName>
        <fullName evidence="2">Uncharacterized protein</fullName>
    </submittedName>
</protein>
<evidence type="ECO:0000313" key="2">
    <source>
        <dbReference type="EMBL" id="CAH1601733.1"/>
    </source>
</evidence>
<organism evidence="2 3">
    <name type="scientific">Vibrio jasicida</name>
    <dbReference type="NCBI Taxonomy" id="766224"/>
    <lineage>
        <taxon>Bacteria</taxon>
        <taxon>Pseudomonadati</taxon>
        <taxon>Pseudomonadota</taxon>
        <taxon>Gammaproteobacteria</taxon>
        <taxon>Vibrionales</taxon>
        <taxon>Vibrionaceae</taxon>
        <taxon>Vibrio</taxon>
    </lineage>
</organism>
<keyword evidence="1" id="KW-1133">Transmembrane helix</keyword>